<evidence type="ECO:0000259" key="1">
    <source>
        <dbReference type="SMART" id="SM00909"/>
    </source>
</evidence>
<protein>
    <submittedName>
        <fullName evidence="2">GerMN domain-containing protein</fullName>
    </submittedName>
</protein>
<gene>
    <name evidence="2" type="ORF">H9702_07175</name>
</gene>
<dbReference type="PROSITE" id="PS51257">
    <property type="entry name" value="PROKAR_LIPOPROTEIN"/>
    <property type="match status" value="1"/>
</dbReference>
<sequence>MSQRLKQKRLIHIGMFALMGLLSCLVLLQLVPYSRPSEIIVEETGENHYTQVYLKEEDGLLVPLSIESGELKDSAERIQFMSGILGGKQPVAGFQAFYDGVQILNEVSVEDGIATLDLDAAFAQYQEQDELRLLEAIVWGATQFEDVDGVILQMDGEPLTEMPKGHTPLQMPLTREIGINQFEASTFALHDSADVLVYGTKKIEGTAYLIPRSRRVSQEATATLQDQVQAVISCLSLSSTLDSSMEENDAAFLGMEGDVLLLRVGAGIYGSDRTLKQDDVNELVLSLCALDGVSGICLLQEEDGVMSRDSDIFRADQLIYNIVSF</sequence>
<reference evidence="2" key="2">
    <citation type="submission" date="2021-04" db="EMBL/GenBank/DDBJ databases">
        <authorList>
            <person name="Gilroy R."/>
        </authorList>
    </citation>
    <scope>NUCLEOTIDE SEQUENCE</scope>
    <source>
        <strain evidence="2">CHK187-11901</strain>
    </source>
</reference>
<name>A0A9D2SV55_9FIRM</name>
<evidence type="ECO:0000313" key="2">
    <source>
        <dbReference type="EMBL" id="HJC36898.1"/>
    </source>
</evidence>
<dbReference type="InterPro" id="IPR019606">
    <property type="entry name" value="GerMN"/>
</dbReference>
<evidence type="ECO:0000313" key="3">
    <source>
        <dbReference type="Proteomes" id="UP000823896"/>
    </source>
</evidence>
<accession>A0A9D2SV55</accession>
<reference evidence="2" key="1">
    <citation type="journal article" date="2021" name="PeerJ">
        <title>Extensive microbial diversity within the chicken gut microbiome revealed by metagenomics and culture.</title>
        <authorList>
            <person name="Gilroy R."/>
            <person name="Ravi A."/>
            <person name="Getino M."/>
            <person name="Pursley I."/>
            <person name="Horton D.L."/>
            <person name="Alikhan N.F."/>
            <person name="Baker D."/>
            <person name="Gharbi K."/>
            <person name="Hall N."/>
            <person name="Watson M."/>
            <person name="Adriaenssens E.M."/>
            <person name="Foster-Nyarko E."/>
            <person name="Jarju S."/>
            <person name="Secka A."/>
            <person name="Antonio M."/>
            <person name="Oren A."/>
            <person name="Chaudhuri R.R."/>
            <person name="La Ragione R."/>
            <person name="Hildebrand F."/>
            <person name="Pallen M.J."/>
        </authorList>
    </citation>
    <scope>NUCLEOTIDE SEQUENCE</scope>
    <source>
        <strain evidence="2">CHK187-11901</strain>
    </source>
</reference>
<dbReference type="EMBL" id="DWWM01000044">
    <property type="protein sequence ID" value="HJC36898.1"/>
    <property type="molecule type" value="Genomic_DNA"/>
</dbReference>
<dbReference type="SMART" id="SM00909">
    <property type="entry name" value="Germane"/>
    <property type="match status" value="1"/>
</dbReference>
<comment type="caution">
    <text evidence="2">The sequence shown here is derived from an EMBL/GenBank/DDBJ whole genome shotgun (WGS) entry which is preliminary data.</text>
</comment>
<organism evidence="2 3">
    <name type="scientific">Candidatus Merdibacter merdavium</name>
    <dbReference type="NCBI Taxonomy" id="2838692"/>
    <lineage>
        <taxon>Bacteria</taxon>
        <taxon>Bacillati</taxon>
        <taxon>Bacillota</taxon>
        <taxon>Erysipelotrichia</taxon>
        <taxon>Erysipelotrichales</taxon>
        <taxon>Erysipelotrichaceae</taxon>
        <taxon>Merdibacter</taxon>
    </lineage>
</organism>
<dbReference type="AlphaFoldDB" id="A0A9D2SV55"/>
<dbReference type="Pfam" id="PF10646">
    <property type="entry name" value="Germane"/>
    <property type="match status" value="1"/>
</dbReference>
<proteinExistence type="predicted"/>
<dbReference type="Proteomes" id="UP000823896">
    <property type="component" value="Unassembled WGS sequence"/>
</dbReference>
<feature type="domain" description="GerMN" evidence="1">
    <location>
        <begin position="77"/>
        <end position="163"/>
    </location>
</feature>